<organism evidence="1">
    <name type="scientific">Anguilla anguilla</name>
    <name type="common">European freshwater eel</name>
    <name type="synonym">Muraena anguilla</name>
    <dbReference type="NCBI Taxonomy" id="7936"/>
    <lineage>
        <taxon>Eukaryota</taxon>
        <taxon>Metazoa</taxon>
        <taxon>Chordata</taxon>
        <taxon>Craniata</taxon>
        <taxon>Vertebrata</taxon>
        <taxon>Euteleostomi</taxon>
        <taxon>Actinopterygii</taxon>
        <taxon>Neopterygii</taxon>
        <taxon>Teleostei</taxon>
        <taxon>Anguilliformes</taxon>
        <taxon>Anguillidae</taxon>
        <taxon>Anguilla</taxon>
    </lineage>
</organism>
<sequence length="38" mass="4435">MLNMTNDQGFYTPNPTVLRAQMELWVPSILITLNTRRV</sequence>
<accession>A0A0E9VIY6</accession>
<evidence type="ECO:0000313" key="1">
    <source>
        <dbReference type="EMBL" id="JAH78104.1"/>
    </source>
</evidence>
<proteinExistence type="predicted"/>
<name>A0A0E9VIY6_ANGAN</name>
<dbReference type="AlphaFoldDB" id="A0A0E9VIY6"/>
<reference evidence="1" key="2">
    <citation type="journal article" date="2015" name="Fish Shellfish Immunol.">
        <title>Early steps in the European eel (Anguilla anguilla)-Vibrio vulnificus interaction in the gills: Role of the RtxA13 toxin.</title>
        <authorList>
            <person name="Callol A."/>
            <person name="Pajuelo D."/>
            <person name="Ebbesson L."/>
            <person name="Teles M."/>
            <person name="MacKenzie S."/>
            <person name="Amaro C."/>
        </authorList>
    </citation>
    <scope>NUCLEOTIDE SEQUENCE</scope>
</reference>
<protein>
    <submittedName>
        <fullName evidence="1">Uncharacterized protein</fullName>
    </submittedName>
</protein>
<dbReference type="EMBL" id="GBXM01030473">
    <property type="protein sequence ID" value="JAH78104.1"/>
    <property type="molecule type" value="Transcribed_RNA"/>
</dbReference>
<reference evidence="1" key="1">
    <citation type="submission" date="2014-11" db="EMBL/GenBank/DDBJ databases">
        <authorList>
            <person name="Amaro Gonzalez C."/>
        </authorList>
    </citation>
    <scope>NUCLEOTIDE SEQUENCE</scope>
</reference>